<dbReference type="EC" id="2.1.1.198" evidence="6"/>
<protein>
    <recommendedName>
        <fullName evidence="6">Ribosomal RNA small subunit methyltransferase I</fullName>
        <ecNumber evidence="6">2.1.1.198</ecNumber>
    </recommendedName>
    <alternativeName>
        <fullName evidence="6">16S rRNA 2'-O-ribose C1402 methyltransferase</fullName>
    </alternativeName>
    <alternativeName>
        <fullName evidence="6">rRNA (cytidine-2'-O-)-methyltransferase RsmI</fullName>
    </alternativeName>
</protein>
<gene>
    <name evidence="6 8" type="primary">rsmI</name>
    <name evidence="8" type="ORF">COX00_01055</name>
</gene>
<dbReference type="NCBIfam" id="TIGR00096">
    <property type="entry name" value="16S rRNA (cytidine(1402)-2'-O)-methyltransferase"/>
    <property type="match status" value="1"/>
</dbReference>
<sequence>MSGSLFVVATPIGNLEDITLRALAVLRDADAIACEDTRVTAKLLARHQIQKPLFSIHEHSEARSLERAIERLLAGESIAYVSDAGTPGVNDPGGKLVAACFEAGVPVVPIPGASALAAAISVCGFPMDDFVYAGFVPHKKGRVTLFTEIAARKTPTVFFESTHRIQKTLDALSEYLPADRFVFIGRELTKLHETLYRGSIDEVREALQATSLKGEFVVIIAPESLSAKR</sequence>
<keyword evidence="2 6" id="KW-0698">rRNA processing</keyword>
<dbReference type="InterPro" id="IPR000878">
    <property type="entry name" value="4pyrrol_Mease"/>
</dbReference>
<dbReference type="Gene3D" id="3.40.1010.10">
    <property type="entry name" value="Cobalt-precorrin-4 Transmethylase, Domain 1"/>
    <property type="match status" value="1"/>
</dbReference>
<dbReference type="InterPro" id="IPR018063">
    <property type="entry name" value="SAM_MeTrfase_RsmI_CS"/>
</dbReference>
<comment type="subcellular location">
    <subcellularLocation>
        <location evidence="6">Cytoplasm</location>
    </subcellularLocation>
</comment>
<keyword evidence="5 6" id="KW-0949">S-adenosyl-L-methionine</keyword>
<dbReference type="Gene3D" id="3.30.950.10">
    <property type="entry name" value="Methyltransferase, Cobalt-precorrin-4 Transmethylase, Domain 2"/>
    <property type="match status" value="1"/>
</dbReference>
<evidence type="ECO:0000259" key="7">
    <source>
        <dbReference type="Pfam" id="PF00590"/>
    </source>
</evidence>
<evidence type="ECO:0000313" key="9">
    <source>
        <dbReference type="Proteomes" id="UP000231581"/>
    </source>
</evidence>
<dbReference type="CDD" id="cd11648">
    <property type="entry name" value="RsmI"/>
    <property type="match status" value="1"/>
</dbReference>
<dbReference type="InterPro" id="IPR014776">
    <property type="entry name" value="4pyrrole_Mease_sub2"/>
</dbReference>
<dbReference type="InterPro" id="IPR008189">
    <property type="entry name" value="rRNA_ssu_MeTfrase_I"/>
</dbReference>
<accession>A0A2H0BT99</accession>
<dbReference type="GO" id="GO:0070677">
    <property type="term" value="F:rRNA (cytosine-2'-O-)-methyltransferase activity"/>
    <property type="evidence" value="ECO:0007669"/>
    <property type="project" value="UniProtKB-UniRule"/>
</dbReference>
<comment type="catalytic activity">
    <reaction evidence="6">
        <text>cytidine(1402) in 16S rRNA + S-adenosyl-L-methionine = 2'-O-methylcytidine(1402) in 16S rRNA + S-adenosyl-L-homocysteine + H(+)</text>
        <dbReference type="Rhea" id="RHEA:42924"/>
        <dbReference type="Rhea" id="RHEA-COMP:10285"/>
        <dbReference type="Rhea" id="RHEA-COMP:10286"/>
        <dbReference type="ChEBI" id="CHEBI:15378"/>
        <dbReference type="ChEBI" id="CHEBI:57856"/>
        <dbReference type="ChEBI" id="CHEBI:59789"/>
        <dbReference type="ChEBI" id="CHEBI:74495"/>
        <dbReference type="ChEBI" id="CHEBI:82748"/>
        <dbReference type="EC" id="2.1.1.198"/>
    </reaction>
</comment>
<dbReference type="EMBL" id="PCSZ01000025">
    <property type="protein sequence ID" value="PIP60844.1"/>
    <property type="molecule type" value="Genomic_DNA"/>
</dbReference>
<dbReference type="FunFam" id="3.30.950.10:FF:000002">
    <property type="entry name" value="Ribosomal RNA small subunit methyltransferase I"/>
    <property type="match status" value="1"/>
</dbReference>
<dbReference type="Proteomes" id="UP000231581">
    <property type="component" value="Unassembled WGS sequence"/>
</dbReference>
<dbReference type="PANTHER" id="PTHR46111:SF1">
    <property type="entry name" value="RIBOSOMAL RNA SMALL SUBUNIT METHYLTRANSFERASE I"/>
    <property type="match status" value="1"/>
</dbReference>
<dbReference type="PANTHER" id="PTHR46111">
    <property type="entry name" value="RIBOSOMAL RNA SMALL SUBUNIT METHYLTRANSFERASE I"/>
    <property type="match status" value="1"/>
</dbReference>
<evidence type="ECO:0000256" key="4">
    <source>
        <dbReference type="ARBA" id="ARBA00022679"/>
    </source>
</evidence>
<dbReference type="PROSITE" id="PS01296">
    <property type="entry name" value="RSMI"/>
    <property type="match status" value="1"/>
</dbReference>
<dbReference type="AlphaFoldDB" id="A0A2H0BT99"/>
<comment type="function">
    <text evidence="6">Catalyzes the 2'-O-methylation of the ribose of cytidine 1402 (C1402) in 16S rRNA.</text>
</comment>
<evidence type="ECO:0000256" key="1">
    <source>
        <dbReference type="ARBA" id="ARBA00022490"/>
    </source>
</evidence>
<dbReference type="Pfam" id="PF00590">
    <property type="entry name" value="TP_methylase"/>
    <property type="match status" value="1"/>
</dbReference>
<evidence type="ECO:0000256" key="3">
    <source>
        <dbReference type="ARBA" id="ARBA00022603"/>
    </source>
</evidence>
<comment type="caution">
    <text evidence="8">The sequence shown here is derived from an EMBL/GenBank/DDBJ whole genome shotgun (WGS) entry which is preliminary data.</text>
</comment>
<keyword evidence="1 6" id="KW-0963">Cytoplasm</keyword>
<dbReference type="SUPFAM" id="SSF53790">
    <property type="entry name" value="Tetrapyrrole methylase"/>
    <property type="match status" value="1"/>
</dbReference>
<dbReference type="PIRSF" id="PIRSF005917">
    <property type="entry name" value="MTase_YraL"/>
    <property type="match status" value="1"/>
</dbReference>
<dbReference type="FunFam" id="3.40.1010.10:FF:000007">
    <property type="entry name" value="Ribosomal RNA small subunit methyltransferase I"/>
    <property type="match status" value="1"/>
</dbReference>
<dbReference type="GO" id="GO:0005737">
    <property type="term" value="C:cytoplasm"/>
    <property type="evidence" value="ECO:0007669"/>
    <property type="project" value="UniProtKB-SubCell"/>
</dbReference>
<dbReference type="InterPro" id="IPR014777">
    <property type="entry name" value="4pyrrole_Mease_sub1"/>
</dbReference>
<reference evidence="8 9" key="1">
    <citation type="submission" date="2017-09" db="EMBL/GenBank/DDBJ databases">
        <title>Depth-based differentiation of microbial function through sediment-hosted aquifers and enrichment of novel symbionts in the deep terrestrial subsurface.</title>
        <authorList>
            <person name="Probst A.J."/>
            <person name="Ladd B."/>
            <person name="Jarett J.K."/>
            <person name="Geller-Mcgrath D.E."/>
            <person name="Sieber C.M."/>
            <person name="Emerson J.B."/>
            <person name="Anantharaman K."/>
            <person name="Thomas B.C."/>
            <person name="Malmstrom R."/>
            <person name="Stieglmeier M."/>
            <person name="Klingl A."/>
            <person name="Woyke T."/>
            <person name="Ryan C.M."/>
            <person name="Banfield J.F."/>
        </authorList>
    </citation>
    <scope>NUCLEOTIDE SEQUENCE [LARGE SCALE GENOMIC DNA]</scope>
    <source>
        <strain evidence="8">CG22_combo_CG10-13_8_21_14_all_47_17</strain>
    </source>
</reference>
<dbReference type="HAMAP" id="MF_01877">
    <property type="entry name" value="16SrRNA_methyltr_I"/>
    <property type="match status" value="1"/>
</dbReference>
<evidence type="ECO:0000256" key="6">
    <source>
        <dbReference type="HAMAP-Rule" id="MF_01877"/>
    </source>
</evidence>
<name>A0A2H0BT99_9BACT</name>
<comment type="similarity">
    <text evidence="6">Belongs to the methyltransferase superfamily. RsmI family.</text>
</comment>
<keyword evidence="4 6" id="KW-0808">Transferase</keyword>
<evidence type="ECO:0000256" key="5">
    <source>
        <dbReference type="ARBA" id="ARBA00022691"/>
    </source>
</evidence>
<evidence type="ECO:0000313" key="8">
    <source>
        <dbReference type="EMBL" id="PIP60844.1"/>
    </source>
</evidence>
<dbReference type="InterPro" id="IPR035996">
    <property type="entry name" value="4pyrrol_Methylase_sf"/>
</dbReference>
<feature type="domain" description="Tetrapyrrole methylase" evidence="7">
    <location>
        <begin position="5"/>
        <end position="203"/>
    </location>
</feature>
<evidence type="ECO:0000256" key="2">
    <source>
        <dbReference type="ARBA" id="ARBA00022552"/>
    </source>
</evidence>
<proteinExistence type="inferred from homology"/>
<organism evidence="8 9">
    <name type="scientific">Candidatus Uhrbacteria bacterium CG22_combo_CG10-13_8_21_14_all_47_17</name>
    <dbReference type="NCBI Taxonomy" id="1975041"/>
    <lineage>
        <taxon>Bacteria</taxon>
        <taxon>Candidatus Uhriibacteriota</taxon>
    </lineage>
</organism>
<keyword evidence="3 6" id="KW-0489">Methyltransferase</keyword>